<comment type="caution">
    <text evidence="2">The sequence shown here is derived from an EMBL/GenBank/DDBJ whole genome shotgun (WGS) entry which is preliminary data.</text>
</comment>
<evidence type="ECO:0000313" key="3">
    <source>
        <dbReference type="Proteomes" id="UP001257060"/>
    </source>
</evidence>
<reference evidence="2 3" key="1">
    <citation type="submission" date="2022-06" db="EMBL/GenBank/DDBJ databases">
        <title>Halogeometricum sp. a new haloarchaeum isolate from saline soil.</title>
        <authorList>
            <person name="Strakova D."/>
            <person name="Galisteo C."/>
            <person name="Sanchez-Porro C."/>
            <person name="Ventosa A."/>
        </authorList>
    </citation>
    <scope>NUCLEOTIDE SEQUENCE [LARGE SCALE GENOMIC DNA]</scope>
    <source>
        <strain evidence="2 3">S1BR25-6</strain>
    </source>
</reference>
<gene>
    <name evidence="2" type="ORF">NDI76_20500</name>
</gene>
<protein>
    <submittedName>
        <fullName evidence="2">GPW/gp25 family protein</fullName>
    </submittedName>
</protein>
<organism evidence="2 3">
    <name type="scientific">Halogeometricum salsisoli</name>
    <dbReference type="NCBI Taxonomy" id="2950536"/>
    <lineage>
        <taxon>Archaea</taxon>
        <taxon>Methanobacteriati</taxon>
        <taxon>Methanobacteriota</taxon>
        <taxon>Stenosarchaea group</taxon>
        <taxon>Halobacteria</taxon>
        <taxon>Halobacteriales</taxon>
        <taxon>Haloferacaceae</taxon>
        <taxon>Halogeometricum</taxon>
    </lineage>
</organism>
<feature type="domain" description="IraD/Gp25-like" evidence="1">
    <location>
        <begin position="26"/>
        <end position="116"/>
    </location>
</feature>
<name>A0ABU2GJX5_9EURY</name>
<keyword evidence="3" id="KW-1185">Reference proteome</keyword>
<dbReference type="SUPFAM" id="SSF160719">
    <property type="entry name" value="gpW/gp25-like"/>
    <property type="match status" value="1"/>
</dbReference>
<proteinExistence type="predicted"/>
<dbReference type="Proteomes" id="UP001257060">
    <property type="component" value="Unassembled WGS sequence"/>
</dbReference>
<dbReference type="RefSeq" id="WP_310926043.1">
    <property type="nucleotide sequence ID" value="NZ_JAMQOP010000005.1"/>
</dbReference>
<evidence type="ECO:0000313" key="2">
    <source>
        <dbReference type="EMBL" id="MDS0301121.1"/>
    </source>
</evidence>
<accession>A0ABU2GJX5</accession>
<dbReference type="Pfam" id="PF04965">
    <property type="entry name" value="GPW_gp25"/>
    <property type="match status" value="1"/>
</dbReference>
<sequence>MTKTFLGTGWSFPVRTDDRSAVATATGEADVEQSIRILLGTAKGERVMRPEFGCDIHNYAFAVVDTTTRTLISASVEKALARWEPRIEVERVETSAADLDAGRLLVSIDYRIRSSNARRNLVYPFYVEG</sequence>
<dbReference type="EMBL" id="JAMQOP010000005">
    <property type="protein sequence ID" value="MDS0301121.1"/>
    <property type="molecule type" value="Genomic_DNA"/>
</dbReference>
<evidence type="ECO:0000259" key="1">
    <source>
        <dbReference type="Pfam" id="PF04965"/>
    </source>
</evidence>
<dbReference type="Gene3D" id="3.10.450.40">
    <property type="match status" value="1"/>
</dbReference>
<dbReference type="InterPro" id="IPR007048">
    <property type="entry name" value="IraD/Gp25-like"/>
</dbReference>